<accession>A0A0A2MA79</accession>
<keyword evidence="2" id="KW-1185">Reference proteome</keyword>
<dbReference type="Proteomes" id="UP000030152">
    <property type="component" value="Unassembled WGS sequence"/>
</dbReference>
<organism evidence="1 2">
    <name type="scientific">Flavobacterium rivuli WB 3.3-2 = DSM 21788</name>
    <dbReference type="NCBI Taxonomy" id="1121895"/>
    <lineage>
        <taxon>Bacteria</taxon>
        <taxon>Pseudomonadati</taxon>
        <taxon>Bacteroidota</taxon>
        <taxon>Flavobacteriia</taxon>
        <taxon>Flavobacteriales</taxon>
        <taxon>Flavobacteriaceae</taxon>
        <taxon>Flavobacterium</taxon>
    </lineage>
</organism>
<protein>
    <submittedName>
        <fullName evidence="1">Uncharacterized protein</fullName>
    </submittedName>
</protein>
<comment type="caution">
    <text evidence="1">The sequence shown here is derived from an EMBL/GenBank/DDBJ whole genome shotgun (WGS) entry which is preliminary data.</text>
</comment>
<reference evidence="1 2" key="1">
    <citation type="submission" date="2013-09" db="EMBL/GenBank/DDBJ databases">
        <authorList>
            <person name="Zeng Z."/>
            <person name="Chen C."/>
        </authorList>
    </citation>
    <scope>NUCLEOTIDE SEQUENCE [LARGE SCALE GENOMIC DNA]</scope>
    <source>
        <strain evidence="1 2">WB 3.3-2</strain>
    </source>
</reference>
<sequence>MELEIAAGIFWQDNLPLWEQTDEAQEAVGKAEHTAPVSQEKERCDSDNKRLSWVEYALGAFVLRITYNYTSAPDSKEWAGIKNTEYTVYAK</sequence>
<name>A0A0A2MA79_9FLAO</name>
<proteinExistence type="predicted"/>
<evidence type="ECO:0000313" key="1">
    <source>
        <dbReference type="EMBL" id="KGO88368.1"/>
    </source>
</evidence>
<gene>
    <name evidence="1" type="ORF">Q765_00150</name>
</gene>
<dbReference type="AlphaFoldDB" id="A0A0A2MA79"/>
<evidence type="ECO:0000313" key="2">
    <source>
        <dbReference type="Proteomes" id="UP000030152"/>
    </source>
</evidence>
<dbReference type="STRING" id="1121895.GCA_000378485_00240"/>
<dbReference type="EMBL" id="JRLX01000001">
    <property type="protein sequence ID" value="KGO88368.1"/>
    <property type="molecule type" value="Genomic_DNA"/>
</dbReference>
<dbReference type="RefSeq" id="WP_020211365.1">
    <property type="nucleotide sequence ID" value="NZ_JRLX01000001.1"/>
</dbReference>